<evidence type="ECO:0008006" key="4">
    <source>
        <dbReference type="Google" id="ProtNLM"/>
    </source>
</evidence>
<comment type="caution">
    <text evidence="2">The sequence shown here is derived from an EMBL/GenBank/DDBJ whole genome shotgun (WGS) entry which is preliminary data.</text>
</comment>
<dbReference type="InterPro" id="IPR018228">
    <property type="entry name" value="DNase_TatD-rel_CS"/>
</dbReference>
<accession>A0ABQ0DMA3</accession>
<reference evidence="2 3" key="1">
    <citation type="journal article" date="2019" name="PLoS Negl. Trop. Dis.">
        <title>Whole genome sequencing of Entamoeba nuttalli reveals mammalian host-related molecular signatures and a novel octapeptide-repeat surface protein.</title>
        <authorList>
            <person name="Tanaka M."/>
            <person name="Makiuchi T."/>
            <person name="Komiyama T."/>
            <person name="Shiina T."/>
            <person name="Osaki K."/>
            <person name="Tachibana H."/>
        </authorList>
    </citation>
    <scope>NUCLEOTIDE SEQUENCE [LARGE SCALE GENOMIC DNA]</scope>
    <source>
        <strain evidence="2 3">P19-061405</strain>
    </source>
</reference>
<keyword evidence="3" id="KW-1185">Reference proteome</keyword>
<dbReference type="Gene3D" id="3.20.20.140">
    <property type="entry name" value="Metal-dependent hydrolases"/>
    <property type="match status" value="1"/>
</dbReference>
<keyword evidence="1" id="KW-0378">Hydrolase</keyword>
<dbReference type="PIRSF" id="PIRSF005902">
    <property type="entry name" value="DNase_TatD"/>
    <property type="match status" value="1"/>
</dbReference>
<dbReference type="PANTHER" id="PTHR46124:SF2">
    <property type="entry name" value="D-AMINOACYL-TRNA DEACYLASE"/>
    <property type="match status" value="1"/>
</dbReference>
<proteinExistence type="predicted"/>
<evidence type="ECO:0000313" key="2">
    <source>
        <dbReference type="EMBL" id="GAB1223949.1"/>
    </source>
</evidence>
<dbReference type="Proteomes" id="UP001628156">
    <property type="component" value="Unassembled WGS sequence"/>
</dbReference>
<dbReference type="InterPro" id="IPR032466">
    <property type="entry name" value="Metal_Hydrolase"/>
</dbReference>
<dbReference type="SUPFAM" id="SSF51556">
    <property type="entry name" value="Metallo-dependent hydrolases"/>
    <property type="match status" value="1"/>
</dbReference>
<sequence>MEYYDTHCNVPCILEKYKKTGYEEYLKIVEETYCKLDKKPIFKGCVCVASDRESHQPTKELEEHVYSVYGIHPLYCNSVDESVYDEISLLIQSKKCVALGETGLDYHEFPGMNYANKDQQLNAFKKQLSIAKQFNKPLVLHTREADEDTKQIMKELIDPMTFIDVHCYTGTIELAKWIIQEFPNAFIGIAGVITFKNGQSIRDLVKVIPLERILVETDGPFMAPVPFRGKPCHSGMIPWIIKEIARVKEVDEEVVYKQTTQNAQKMFSLE</sequence>
<dbReference type="CDD" id="cd01310">
    <property type="entry name" value="TatD_DNAse"/>
    <property type="match status" value="1"/>
</dbReference>
<dbReference type="PANTHER" id="PTHR46124">
    <property type="entry name" value="D-AMINOACYL-TRNA DEACYLASE"/>
    <property type="match status" value="1"/>
</dbReference>
<evidence type="ECO:0000256" key="1">
    <source>
        <dbReference type="ARBA" id="ARBA00022801"/>
    </source>
</evidence>
<dbReference type="EMBL" id="BAAFRS010000167">
    <property type="protein sequence ID" value="GAB1223949.1"/>
    <property type="molecule type" value="Genomic_DNA"/>
</dbReference>
<organism evidence="2 3">
    <name type="scientific">Entamoeba nuttalli</name>
    <dbReference type="NCBI Taxonomy" id="412467"/>
    <lineage>
        <taxon>Eukaryota</taxon>
        <taxon>Amoebozoa</taxon>
        <taxon>Evosea</taxon>
        <taxon>Archamoebae</taxon>
        <taxon>Mastigamoebida</taxon>
        <taxon>Entamoebidae</taxon>
        <taxon>Entamoeba</taxon>
    </lineage>
</organism>
<gene>
    <name evidence="2" type="ORF">ENUP19_0167G0004</name>
</gene>
<dbReference type="InterPro" id="IPR001130">
    <property type="entry name" value="TatD-like"/>
</dbReference>
<dbReference type="Pfam" id="PF01026">
    <property type="entry name" value="TatD_DNase"/>
    <property type="match status" value="1"/>
</dbReference>
<protein>
    <recommendedName>
        <fullName evidence="4">Hydrolase TatD family protein</fullName>
    </recommendedName>
</protein>
<evidence type="ECO:0000313" key="3">
    <source>
        <dbReference type="Proteomes" id="UP001628156"/>
    </source>
</evidence>
<name>A0ABQ0DMA3_9EUKA</name>
<dbReference type="PROSITE" id="PS01091">
    <property type="entry name" value="TATD_3"/>
    <property type="match status" value="1"/>
</dbReference>
<dbReference type="PROSITE" id="PS01090">
    <property type="entry name" value="TATD_2"/>
    <property type="match status" value="1"/>
</dbReference>